<evidence type="ECO:0000313" key="1">
    <source>
        <dbReference type="EMBL" id="GHO90627.1"/>
    </source>
</evidence>
<organism evidence="1 2">
    <name type="scientific">Reticulibacter mediterranei</name>
    <dbReference type="NCBI Taxonomy" id="2778369"/>
    <lineage>
        <taxon>Bacteria</taxon>
        <taxon>Bacillati</taxon>
        <taxon>Chloroflexota</taxon>
        <taxon>Ktedonobacteria</taxon>
        <taxon>Ktedonobacterales</taxon>
        <taxon>Reticulibacteraceae</taxon>
        <taxon>Reticulibacter</taxon>
    </lineage>
</organism>
<dbReference type="Gene3D" id="3.40.50.1000">
    <property type="entry name" value="HAD superfamily/HAD-like"/>
    <property type="match status" value="1"/>
</dbReference>
<comment type="caution">
    <text evidence="1">The sequence shown here is derived from an EMBL/GenBank/DDBJ whole genome shotgun (WGS) entry which is preliminary data.</text>
</comment>
<evidence type="ECO:0008006" key="3">
    <source>
        <dbReference type="Google" id="ProtNLM"/>
    </source>
</evidence>
<dbReference type="InterPro" id="IPR036412">
    <property type="entry name" value="HAD-like_sf"/>
</dbReference>
<dbReference type="Proteomes" id="UP000597444">
    <property type="component" value="Unassembled WGS sequence"/>
</dbReference>
<evidence type="ECO:0000313" key="2">
    <source>
        <dbReference type="Proteomes" id="UP000597444"/>
    </source>
</evidence>
<protein>
    <recommendedName>
        <fullName evidence="3">Haloacid dehalogenase</fullName>
    </recommendedName>
</protein>
<dbReference type="RefSeq" id="WP_220201577.1">
    <property type="nucleotide sequence ID" value="NZ_BNJK01000001.1"/>
</dbReference>
<dbReference type="Gene3D" id="3.90.1070.10">
    <property type="match status" value="1"/>
</dbReference>
<dbReference type="InterPro" id="IPR006379">
    <property type="entry name" value="HAD-SF_hydro_IIB"/>
</dbReference>
<dbReference type="GO" id="GO:0005829">
    <property type="term" value="C:cytosol"/>
    <property type="evidence" value="ECO:0007669"/>
    <property type="project" value="TreeGrafter"/>
</dbReference>
<reference evidence="1" key="1">
    <citation type="submission" date="2020-10" db="EMBL/GenBank/DDBJ databases">
        <title>Taxonomic study of unclassified bacteria belonging to the class Ktedonobacteria.</title>
        <authorList>
            <person name="Yabe S."/>
            <person name="Wang C.M."/>
            <person name="Zheng Y."/>
            <person name="Sakai Y."/>
            <person name="Cavaletti L."/>
            <person name="Monciardini P."/>
            <person name="Donadio S."/>
        </authorList>
    </citation>
    <scope>NUCLEOTIDE SEQUENCE</scope>
    <source>
        <strain evidence="1">ID150040</strain>
    </source>
</reference>
<dbReference type="SUPFAM" id="SSF56784">
    <property type="entry name" value="HAD-like"/>
    <property type="match status" value="1"/>
</dbReference>
<proteinExistence type="predicted"/>
<dbReference type="GO" id="GO:0000287">
    <property type="term" value="F:magnesium ion binding"/>
    <property type="evidence" value="ECO:0007669"/>
    <property type="project" value="TreeGrafter"/>
</dbReference>
<dbReference type="NCBIfam" id="TIGR01484">
    <property type="entry name" value="HAD-SF-IIB"/>
    <property type="match status" value="1"/>
</dbReference>
<dbReference type="EMBL" id="BNJK01000001">
    <property type="protein sequence ID" value="GHO90627.1"/>
    <property type="molecule type" value="Genomic_DNA"/>
</dbReference>
<accession>A0A8J3IFG5</accession>
<dbReference type="InterPro" id="IPR023214">
    <property type="entry name" value="HAD_sf"/>
</dbReference>
<dbReference type="PANTHER" id="PTHR10000">
    <property type="entry name" value="PHOSPHOSERINE PHOSPHATASE"/>
    <property type="match status" value="1"/>
</dbReference>
<keyword evidence="2" id="KW-1185">Reference proteome</keyword>
<dbReference type="GO" id="GO:0016791">
    <property type="term" value="F:phosphatase activity"/>
    <property type="evidence" value="ECO:0007669"/>
    <property type="project" value="TreeGrafter"/>
</dbReference>
<dbReference type="Pfam" id="PF08282">
    <property type="entry name" value="Hydrolase_3"/>
    <property type="match status" value="2"/>
</dbReference>
<sequence length="222" mass="23889">MQYLALACDYDGTLARDGVVSPQTIDALERLRASGRKLILVTGRLLEDLQETFPRLDLFTSVVAENGALVYRPADATEQLLGEAPPRQFIQALQKRGVTPLSTGRVIVASLHPHETTIVDVINKLGLERQVIFNKEAVMVLPTGVNKGTGLAVALHQLKLSAHNVVGIGDAENDHSFLSLCAYAVAVANALPSLKEQADYTTKADHGDGVTELIEQLLANDS</sequence>
<name>A0A8J3IFG5_9CHLR</name>
<gene>
    <name evidence="1" type="ORF">KSF_006750</name>
</gene>
<dbReference type="PANTHER" id="PTHR10000:SF8">
    <property type="entry name" value="HAD SUPERFAMILY HYDROLASE-LIKE, TYPE 3"/>
    <property type="match status" value="1"/>
</dbReference>
<dbReference type="AlphaFoldDB" id="A0A8J3IFG5"/>